<dbReference type="OrthoDB" id="7061211at2"/>
<dbReference type="KEGG" id="cbw:RR42_m1276"/>
<keyword evidence="7" id="KW-0997">Cell inner membrane</keyword>
<comment type="subcellular location">
    <subcellularLocation>
        <location evidence="7">Cell inner membrane</location>
        <topology evidence="7">Single-pass type II membrane protein</topology>
    </subcellularLocation>
    <text evidence="7">Localizes to the division septum.</text>
</comment>
<evidence type="ECO:0000256" key="2">
    <source>
        <dbReference type="ARBA" id="ARBA00022618"/>
    </source>
</evidence>
<name>A0A0C4Y122_9BURK</name>
<evidence type="ECO:0000256" key="3">
    <source>
        <dbReference type="ARBA" id="ARBA00022692"/>
    </source>
</evidence>
<keyword evidence="5 7" id="KW-0472">Membrane</keyword>
<dbReference type="Pfam" id="PF04977">
    <property type="entry name" value="DivIC"/>
    <property type="match status" value="1"/>
</dbReference>
<keyword evidence="6 7" id="KW-0131">Cell cycle</keyword>
<evidence type="ECO:0000256" key="6">
    <source>
        <dbReference type="ARBA" id="ARBA00023306"/>
    </source>
</evidence>
<dbReference type="GO" id="GO:0005886">
    <property type="term" value="C:plasma membrane"/>
    <property type="evidence" value="ECO:0007669"/>
    <property type="project" value="UniProtKB-SubCell"/>
</dbReference>
<dbReference type="RefSeq" id="WP_043344932.1">
    <property type="nucleotide sequence ID" value="NZ_CP010536.1"/>
</dbReference>
<accession>A0A0C4Y122</accession>
<keyword evidence="10" id="KW-1185">Reference proteome</keyword>
<dbReference type="GO" id="GO:0043093">
    <property type="term" value="P:FtsZ-dependent cytokinesis"/>
    <property type="evidence" value="ECO:0007669"/>
    <property type="project" value="UniProtKB-UniRule"/>
</dbReference>
<dbReference type="PANTHER" id="PTHR37485">
    <property type="entry name" value="CELL DIVISION PROTEIN FTSB"/>
    <property type="match status" value="1"/>
</dbReference>
<sequence length="112" mass="12530">MRLISLLLFVLLLAIQYPLWLGKGGWLRVWDMDKQAQEQIAHNQALKLRNAKLEGEVKDLQDGTGAIEERARYELGMVKDGEVFVQFVAPAPKVSATPPLPPPANSPAFNRH</sequence>
<organism evidence="9 10">
    <name type="scientific">Cupriavidus basilensis</name>
    <dbReference type="NCBI Taxonomy" id="68895"/>
    <lineage>
        <taxon>Bacteria</taxon>
        <taxon>Pseudomonadati</taxon>
        <taxon>Pseudomonadota</taxon>
        <taxon>Betaproteobacteria</taxon>
        <taxon>Burkholderiales</taxon>
        <taxon>Burkholderiaceae</taxon>
        <taxon>Cupriavidus</taxon>
    </lineage>
</organism>
<dbReference type="InterPro" id="IPR007060">
    <property type="entry name" value="FtsL/DivIC"/>
</dbReference>
<dbReference type="GO" id="GO:0032153">
    <property type="term" value="C:cell division site"/>
    <property type="evidence" value="ECO:0007669"/>
    <property type="project" value="UniProtKB-UniRule"/>
</dbReference>
<evidence type="ECO:0000256" key="7">
    <source>
        <dbReference type="HAMAP-Rule" id="MF_00599"/>
    </source>
</evidence>
<comment type="similarity">
    <text evidence="7">Belongs to the FtsB family.</text>
</comment>
<proteinExistence type="inferred from homology"/>
<evidence type="ECO:0000256" key="1">
    <source>
        <dbReference type="ARBA" id="ARBA00022475"/>
    </source>
</evidence>
<evidence type="ECO:0000256" key="8">
    <source>
        <dbReference type="SAM" id="MobiDB-lite"/>
    </source>
</evidence>
<dbReference type="HAMAP" id="MF_00599">
    <property type="entry name" value="FtsB"/>
    <property type="match status" value="1"/>
</dbReference>
<dbReference type="InterPro" id="IPR023081">
    <property type="entry name" value="Cell_div_FtsB"/>
</dbReference>
<feature type="topological domain" description="Cytoplasmic" evidence="7">
    <location>
        <begin position="1"/>
        <end position="3"/>
    </location>
</feature>
<evidence type="ECO:0000256" key="4">
    <source>
        <dbReference type="ARBA" id="ARBA00022989"/>
    </source>
</evidence>
<gene>
    <name evidence="7" type="primary">ftsB</name>
    <name evidence="9" type="ORF">RR42_m1276</name>
</gene>
<dbReference type="AlphaFoldDB" id="A0A0C4Y122"/>
<dbReference type="PANTHER" id="PTHR37485:SF1">
    <property type="entry name" value="CELL DIVISION PROTEIN FTSB"/>
    <property type="match status" value="1"/>
</dbReference>
<protein>
    <recommendedName>
        <fullName evidence="7">Cell division protein FtsB</fullName>
    </recommendedName>
</protein>
<feature type="region of interest" description="Disordered" evidence="8">
    <location>
        <begin position="93"/>
        <end position="112"/>
    </location>
</feature>
<comment type="function">
    <text evidence="7">Essential cell division protein. May link together the upstream cell division proteins, which are predominantly cytoplasmic, with the downstream cell division proteins, which are predominantly periplasmic.</text>
</comment>
<dbReference type="Proteomes" id="UP000031843">
    <property type="component" value="Chromosome main"/>
</dbReference>
<comment type="subunit">
    <text evidence="7">Part of a complex composed of FtsB, FtsL and FtsQ.</text>
</comment>
<evidence type="ECO:0000256" key="5">
    <source>
        <dbReference type="ARBA" id="ARBA00023136"/>
    </source>
</evidence>
<feature type="topological domain" description="Periplasmic" evidence="7">
    <location>
        <begin position="22"/>
        <end position="112"/>
    </location>
</feature>
<dbReference type="EMBL" id="CP010536">
    <property type="protein sequence ID" value="AJG18682.1"/>
    <property type="molecule type" value="Genomic_DNA"/>
</dbReference>
<keyword evidence="2 7" id="KW-0132">Cell division</keyword>
<keyword evidence="1 7" id="KW-1003">Cell membrane</keyword>
<reference evidence="9 10" key="1">
    <citation type="journal article" date="2015" name="Genome Announc.">
        <title>Complete Genome Sequence of Cupriavidus basilensis 4G11, Isolated from the Oak Ridge Field Research Center Site.</title>
        <authorList>
            <person name="Ray J."/>
            <person name="Waters R.J."/>
            <person name="Skerker J.M."/>
            <person name="Kuehl J.V."/>
            <person name="Price M.N."/>
            <person name="Huang J."/>
            <person name="Chakraborty R."/>
            <person name="Arkin A.P."/>
            <person name="Deutschbauer A."/>
        </authorList>
    </citation>
    <scope>NUCLEOTIDE SEQUENCE [LARGE SCALE GENOMIC DNA]</scope>
    <source>
        <strain evidence="9">4G11</strain>
    </source>
</reference>
<keyword evidence="4 7" id="KW-1133">Transmembrane helix</keyword>
<dbReference type="GO" id="GO:0030428">
    <property type="term" value="C:cell septum"/>
    <property type="evidence" value="ECO:0007669"/>
    <property type="project" value="TreeGrafter"/>
</dbReference>
<dbReference type="NCBIfam" id="NF002058">
    <property type="entry name" value="PRK00888.1"/>
    <property type="match status" value="1"/>
</dbReference>
<keyword evidence="3 7" id="KW-0812">Transmembrane</keyword>
<evidence type="ECO:0000313" key="10">
    <source>
        <dbReference type="Proteomes" id="UP000031843"/>
    </source>
</evidence>
<dbReference type="STRING" id="68895.RR42_m1276"/>
<evidence type="ECO:0000313" key="9">
    <source>
        <dbReference type="EMBL" id="AJG18682.1"/>
    </source>
</evidence>